<accession>A0A1E5QQH2</accession>
<name>A0A1E5QQH2_9CYAN</name>
<evidence type="ECO:0000259" key="2">
    <source>
        <dbReference type="Pfam" id="PF17396"/>
    </source>
</evidence>
<gene>
    <name evidence="3" type="ORF">BH720_01560</name>
</gene>
<dbReference type="InterPro" id="IPR035086">
    <property type="entry name" value="DgcN-like_C"/>
</dbReference>
<feature type="domain" description="D-glutamate N-acetyltransferase-like C-terminal" evidence="1">
    <location>
        <begin position="147"/>
        <end position="348"/>
    </location>
</feature>
<dbReference type="PANTHER" id="PTHR40690:SF1">
    <property type="entry name" value="DUF1611 DOMAIN-CONTAINING PROTEIN"/>
    <property type="match status" value="1"/>
</dbReference>
<feature type="domain" description="D-glutamate N-acetyltransferase-like N-terminal" evidence="2">
    <location>
        <begin position="49"/>
        <end position="140"/>
    </location>
</feature>
<dbReference type="OrthoDB" id="9778498at2"/>
<dbReference type="RefSeq" id="WP_069965395.1">
    <property type="nucleotide sequence ID" value="NZ_CM124774.1"/>
</dbReference>
<dbReference type="InterPro" id="IPR011669">
    <property type="entry name" value="DgcN-like"/>
</dbReference>
<evidence type="ECO:0000259" key="1">
    <source>
        <dbReference type="Pfam" id="PF07755"/>
    </source>
</evidence>
<dbReference type="InterPro" id="IPR027417">
    <property type="entry name" value="P-loop_NTPase"/>
</dbReference>
<dbReference type="STRING" id="1781255.BH720_01560"/>
<dbReference type="PIRSF" id="PIRSF026760">
    <property type="entry name" value="UCP026760"/>
    <property type="match status" value="1"/>
</dbReference>
<comment type="caution">
    <text evidence="3">The sequence shown here is derived from an EMBL/GenBank/DDBJ whole genome shotgun (WGS) entry which is preliminary data.</text>
</comment>
<evidence type="ECO:0008006" key="4">
    <source>
        <dbReference type="Google" id="ProtNLM"/>
    </source>
</evidence>
<reference evidence="3" key="1">
    <citation type="submission" date="2016-09" db="EMBL/GenBank/DDBJ databases">
        <title>Draft genome of thermotolerant cyanobacterium Desertifilum sp. strain IPPAS B-1220.</title>
        <authorList>
            <person name="Sinetova M.A."/>
            <person name="Bolakhan K."/>
            <person name="Zayadan B.K."/>
            <person name="Mironov K.S."/>
            <person name="Ustinova V."/>
            <person name="Kupriyanova E.V."/>
            <person name="Sidorov R.A."/>
            <person name="Skrypnik A.N."/>
            <person name="Gogoleva N.E."/>
            <person name="Gogolev Y.V."/>
            <person name="Los D.A."/>
        </authorList>
    </citation>
    <scope>NUCLEOTIDE SEQUENCE [LARGE SCALE GENOMIC DNA]</scope>
    <source>
        <strain evidence="3">IPPAS B-1220</strain>
    </source>
</reference>
<protein>
    <recommendedName>
        <fullName evidence="4">DUF1611 domain-containing protein</fullName>
    </recommendedName>
</protein>
<dbReference type="Gene3D" id="3.40.50.300">
    <property type="entry name" value="P-loop containing nucleotide triphosphate hydrolases"/>
    <property type="match status" value="1"/>
</dbReference>
<evidence type="ECO:0000313" key="3">
    <source>
        <dbReference type="EMBL" id="OEJ76908.1"/>
    </source>
</evidence>
<sequence>MSLEAQRAKLQNGKIAILLHDGMQRRQGKTGLALLRYSPAEIVAVIDREFAGESVTKLTRIPREVPIVASVAEVLSYQPDAIAIGIAPSGGALPDEWIAELKQAVAAGISVVNGLHTPLGTHPELQPLLQGEQFIWDIRQEPPGLGIASAKARQLSCLRVLTVGTDMSIGKMSTSLELHRTSLKRGLKSCFVGTGQAGIMISGAGIPLDAVRVDFAAGAVEQQVLKYGAESDILHIEGQGSLMHPGSTATLPLIRGSQPTHLILGHRWGQTQIHNCPDVEIPPLPQAIELYEKVASIAGATHPIRVAGVALNTAKIESDEQAREAIAQTQAETGLPCTDAVRFGGDILLDAIL</sequence>
<dbReference type="Pfam" id="PF07755">
    <property type="entry name" value="DUF1611"/>
    <property type="match status" value="1"/>
</dbReference>
<dbReference type="Pfam" id="PF17396">
    <property type="entry name" value="DUF1611_N"/>
    <property type="match status" value="1"/>
</dbReference>
<dbReference type="Gene3D" id="3.40.50.720">
    <property type="entry name" value="NAD(P)-binding Rossmann-like Domain"/>
    <property type="match status" value="1"/>
</dbReference>
<dbReference type="SUPFAM" id="SSF52540">
    <property type="entry name" value="P-loop containing nucleoside triphosphate hydrolases"/>
    <property type="match status" value="1"/>
</dbReference>
<proteinExistence type="predicted"/>
<dbReference type="PANTHER" id="PTHR40690">
    <property type="entry name" value="GLL3100 PROTEIN"/>
    <property type="match status" value="1"/>
</dbReference>
<organism evidence="3">
    <name type="scientific">Desertifilum tharense IPPAS B-1220</name>
    <dbReference type="NCBI Taxonomy" id="1781255"/>
    <lineage>
        <taxon>Bacteria</taxon>
        <taxon>Bacillati</taxon>
        <taxon>Cyanobacteriota</taxon>
        <taxon>Cyanophyceae</taxon>
        <taxon>Desertifilales</taxon>
        <taxon>Desertifilaceae</taxon>
        <taxon>Desertifilum</taxon>
    </lineage>
</organism>
<dbReference type="EMBL" id="MJGC01000022">
    <property type="protein sequence ID" value="OEJ76908.1"/>
    <property type="molecule type" value="Genomic_DNA"/>
</dbReference>
<dbReference type="InterPro" id="IPR035402">
    <property type="entry name" value="DgcN-like_N"/>
</dbReference>
<dbReference type="AlphaFoldDB" id="A0A1E5QQH2"/>